<reference evidence="1 2" key="1">
    <citation type="submission" date="2024-10" db="EMBL/GenBank/DDBJ databases">
        <title>Updated reference genomes for cyclostephanoid diatoms.</title>
        <authorList>
            <person name="Roberts W.R."/>
            <person name="Alverson A.J."/>
        </authorList>
    </citation>
    <scope>NUCLEOTIDE SEQUENCE [LARGE SCALE GENOMIC DNA]</scope>
    <source>
        <strain evidence="1 2">AJA228-03</strain>
    </source>
</reference>
<evidence type="ECO:0000313" key="1">
    <source>
        <dbReference type="EMBL" id="KAL3806745.1"/>
    </source>
</evidence>
<organism evidence="1 2">
    <name type="scientific">Cyclostephanos tholiformis</name>
    <dbReference type="NCBI Taxonomy" id="382380"/>
    <lineage>
        <taxon>Eukaryota</taxon>
        <taxon>Sar</taxon>
        <taxon>Stramenopiles</taxon>
        <taxon>Ochrophyta</taxon>
        <taxon>Bacillariophyta</taxon>
        <taxon>Coscinodiscophyceae</taxon>
        <taxon>Thalassiosirophycidae</taxon>
        <taxon>Stephanodiscales</taxon>
        <taxon>Stephanodiscaceae</taxon>
        <taxon>Cyclostephanos</taxon>
    </lineage>
</organism>
<evidence type="ECO:0000313" key="2">
    <source>
        <dbReference type="Proteomes" id="UP001530377"/>
    </source>
</evidence>
<protein>
    <submittedName>
        <fullName evidence="1">Uncharacterized protein</fullName>
    </submittedName>
</protein>
<dbReference type="AlphaFoldDB" id="A0ABD3RGZ4"/>
<proteinExistence type="predicted"/>
<dbReference type="EMBL" id="JALLPB020000743">
    <property type="protein sequence ID" value="KAL3806745.1"/>
    <property type="molecule type" value="Genomic_DNA"/>
</dbReference>
<comment type="caution">
    <text evidence="1">The sequence shown here is derived from an EMBL/GenBank/DDBJ whole genome shotgun (WGS) entry which is preliminary data.</text>
</comment>
<gene>
    <name evidence="1" type="ORF">ACHAXA_000232</name>
</gene>
<accession>A0ABD3RGZ4</accession>
<name>A0ABD3RGZ4_9STRA</name>
<sequence>MRDLALIPENVVIDTDSRCFFHLKEPLSSDHVSSQFILVQAKKEDHRDNDDNNASDDVDAASESLEFVEILPPKGKAHLSQNAKNDVQLLDLRMHKNALLSIVVLSSTSCPCARELLDAHNGHLIDVGSHILEGLRLRPDWPRESGTTMEICSMRCRPRIVILGPSSSMIRGGGGGGVGAVASSMTRASPCKNCQFD</sequence>
<dbReference type="Proteomes" id="UP001530377">
    <property type="component" value="Unassembled WGS sequence"/>
</dbReference>
<keyword evidence="2" id="KW-1185">Reference proteome</keyword>